<proteinExistence type="inferred from homology"/>
<protein>
    <recommendedName>
        <fullName evidence="13">Phosphatidylserine decarboxylase proenzyme, mitochondrial</fullName>
        <ecNumber evidence="13">4.1.1.65</ecNumber>
    </recommendedName>
    <component>
        <recommendedName>
            <fullName evidence="13">Phosphatidylserine decarboxylase beta chain</fullName>
        </recommendedName>
    </component>
    <component>
        <recommendedName>
            <fullName evidence="13">Phosphatidylserine decarboxylase alpha chain</fullName>
        </recommendedName>
    </component>
</protein>
<comment type="similarity">
    <text evidence="13">Belongs to the phosphatidylserine decarboxylase family. PSD-B subfamily. Eukaryotic type I sub-subfamily.</text>
</comment>
<evidence type="ECO:0000256" key="6">
    <source>
        <dbReference type="ARBA" id="ARBA00023098"/>
    </source>
</evidence>
<dbReference type="EMBL" id="OV651820">
    <property type="protein sequence ID" value="CAH1114213.1"/>
    <property type="molecule type" value="Genomic_DNA"/>
</dbReference>
<reference evidence="14" key="1">
    <citation type="submission" date="2022-01" db="EMBL/GenBank/DDBJ databases">
        <authorList>
            <person name="King R."/>
        </authorList>
    </citation>
    <scope>NUCLEOTIDE SEQUENCE</scope>
</reference>
<evidence type="ECO:0000256" key="5">
    <source>
        <dbReference type="ARBA" id="ARBA00022989"/>
    </source>
</evidence>
<evidence type="ECO:0000313" key="14">
    <source>
        <dbReference type="EMBL" id="CAH1114213.1"/>
    </source>
</evidence>
<feature type="active site" description="Charge relay system; for autoendoproteolytic cleavage activity" evidence="13">
    <location>
        <position position="179"/>
    </location>
</feature>
<dbReference type="Pfam" id="PF02666">
    <property type="entry name" value="PS_Dcarbxylase"/>
    <property type="match status" value="1"/>
</dbReference>
<feature type="site" description="Cleavage (non-hydrolytic); by autocatalysis" evidence="13">
    <location>
        <begin position="356"/>
        <end position="357"/>
    </location>
</feature>
<organism evidence="14 15">
    <name type="scientific">Psylliodes chrysocephalus</name>
    <dbReference type="NCBI Taxonomy" id="3402493"/>
    <lineage>
        <taxon>Eukaryota</taxon>
        <taxon>Metazoa</taxon>
        <taxon>Ecdysozoa</taxon>
        <taxon>Arthropoda</taxon>
        <taxon>Hexapoda</taxon>
        <taxon>Insecta</taxon>
        <taxon>Pterygota</taxon>
        <taxon>Neoptera</taxon>
        <taxon>Endopterygota</taxon>
        <taxon>Coleoptera</taxon>
        <taxon>Polyphaga</taxon>
        <taxon>Cucujiformia</taxon>
        <taxon>Chrysomeloidea</taxon>
        <taxon>Chrysomelidae</taxon>
        <taxon>Galerucinae</taxon>
        <taxon>Alticini</taxon>
        <taxon>Psylliodes</taxon>
    </lineage>
</organism>
<evidence type="ECO:0000256" key="7">
    <source>
        <dbReference type="ARBA" id="ARBA00023136"/>
    </source>
</evidence>
<comment type="pathway">
    <text evidence="13">Phospholipid metabolism; phosphatidylethanolamine biosynthesis; phosphatidylethanolamine from CDP-diacylglycerol: step 2/2.</text>
</comment>
<keyword evidence="5 13" id="KW-1133">Transmembrane helix</keyword>
<dbReference type="GO" id="GO:0004609">
    <property type="term" value="F:phosphatidylserine decarboxylase activity"/>
    <property type="evidence" value="ECO:0007669"/>
    <property type="project" value="UniProtKB-UniRule"/>
</dbReference>
<accession>A0A9P0DCG6</accession>
<keyword evidence="13" id="KW-0496">Mitochondrion</keyword>
<dbReference type="HAMAP" id="MF_03208">
    <property type="entry name" value="PS_decarb_PSD_B_type1_euk"/>
    <property type="match status" value="1"/>
</dbReference>
<dbReference type="InterPro" id="IPR033177">
    <property type="entry name" value="PSD-B"/>
</dbReference>
<feature type="modified residue" description="Pyruvic acid (Ser); by autocatalysis" evidence="13">
    <location>
        <position position="357"/>
    </location>
</feature>
<feature type="chain" id="PRO_5040554594" description="Phosphatidylserine decarboxylase beta chain" evidence="13">
    <location>
        <begin position="1"/>
        <end position="356"/>
    </location>
</feature>
<dbReference type="InterPro" id="IPR033661">
    <property type="entry name" value="PSD_type1_euk"/>
</dbReference>
<comment type="function">
    <text evidence="12">Catalyzes the formation of phosphatidylethanolamine (PtdEtn) from phosphatidylserine (PtdSer). Plays a central role in phospholipid metabolism and in the interorganelle trafficking of phosphatidylserine. May be involved in lipid droplet biogenesis at the endoplasmic reticulum membrane.</text>
</comment>
<comment type="pathway">
    <text evidence="1">Lipid metabolism.</text>
</comment>
<keyword evidence="11 13" id="KW-0670">Pyruvate</keyword>
<keyword evidence="10 13" id="KW-1208">Phospholipid metabolism</keyword>
<feature type="active site" description="Schiff-base intermediate with substrate; via pyruvic acid; for decarboxylase activity" evidence="13">
    <location>
        <position position="357"/>
    </location>
</feature>
<evidence type="ECO:0000256" key="4">
    <source>
        <dbReference type="ARBA" id="ARBA00022793"/>
    </source>
</evidence>
<keyword evidence="13" id="KW-0865">Zymogen</keyword>
<feature type="topological domain" description="Mitochondrial intermembrane" evidence="13">
    <location>
        <begin position="76"/>
        <end position="407"/>
    </location>
</feature>
<evidence type="ECO:0000256" key="8">
    <source>
        <dbReference type="ARBA" id="ARBA00023209"/>
    </source>
</evidence>
<evidence type="ECO:0000256" key="11">
    <source>
        <dbReference type="ARBA" id="ARBA00023317"/>
    </source>
</evidence>
<keyword evidence="6 13" id="KW-0443">Lipid metabolism</keyword>
<gene>
    <name evidence="14" type="ORF">PSYICH_LOCUS14544</name>
</gene>
<evidence type="ECO:0000256" key="13">
    <source>
        <dbReference type="HAMAP-Rule" id="MF_03208"/>
    </source>
</evidence>
<dbReference type="GO" id="GO:0005743">
    <property type="term" value="C:mitochondrial inner membrane"/>
    <property type="evidence" value="ECO:0007669"/>
    <property type="project" value="UniProtKB-SubCell"/>
</dbReference>
<keyword evidence="9 13" id="KW-0456">Lyase</keyword>
<feature type="topological domain" description="Mitochondrial matrix" evidence="13">
    <location>
        <begin position="1"/>
        <end position="56"/>
    </location>
</feature>
<dbReference type="GO" id="GO:0006646">
    <property type="term" value="P:phosphatidylethanolamine biosynthetic process"/>
    <property type="evidence" value="ECO:0007669"/>
    <property type="project" value="UniProtKB-UniRule"/>
</dbReference>
<dbReference type="PANTHER" id="PTHR10067:SF6">
    <property type="entry name" value="PHOSPHATIDYLSERINE DECARBOXYLASE PROENZYME, MITOCHONDRIAL"/>
    <property type="match status" value="1"/>
</dbReference>
<comment type="catalytic activity">
    <reaction evidence="13">
        <text>a 1,2-diacyl-sn-glycero-3-phospho-L-serine + H(+) = a 1,2-diacyl-sn-glycero-3-phosphoethanolamine + CO2</text>
        <dbReference type="Rhea" id="RHEA:20828"/>
        <dbReference type="ChEBI" id="CHEBI:15378"/>
        <dbReference type="ChEBI" id="CHEBI:16526"/>
        <dbReference type="ChEBI" id="CHEBI:57262"/>
        <dbReference type="ChEBI" id="CHEBI:64612"/>
        <dbReference type="EC" id="4.1.1.65"/>
    </reaction>
</comment>
<feature type="chain" id="PRO_5040554593" description="Phosphatidylserine decarboxylase alpha chain" evidence="13">
    <location>
        <begin position="357"/>
        <end position="407"/>
    </location>
</feature>
<keyword evidence="3 13" id="KW-0812">Transmembrane</keyword>
<comment type="cofactor">
    <cofactor evidence="13">
        <name>pyruvate</name>
        <dbReference type="ChEBI" id="CHEBI:15361"/>
    </cofactor>
    <text evidence="13">Binds 1 pyruvoyl group covalently per subunit.</text>
</comment>
<evidence type="ECO:0000313" key="15">
    <source>
        <dbReference type="Proteomes" id="UP001153636"/>
    </source>
</evidence>
<evidence type="ECO:0000256" key="2">
    <source>
        <dbReference type="ARBA" id="ARBA00022516"/>
    </source>
</evidence>
<evidence type="ECO:0000256" key="12">
    <source>
        <dbReference type="ARBA" id="ARBA00045136"/>
    </source>
</evidence>
<keyword evidence="7 13" id="KW-0472">Membrane</keyword>
<dbReference type="NCBIfam" id="TIGR00163">
    <property type="entry name" value="PS_decarb"/>
    <property type="match status" value="1"/>
</dbReference>
<comment type="subcellular location">
    <molecule>Phosphatidylserine decarboxylase alpha chain</molecule>
    <subcellularLocation>
        <location evidence="13">Mitochondrion inner membrane</location>
        <topology evidence="13">Peripheral membrane protein</topology>
        <orientation evidence="13">Intermembrane side</orientation>
    </subcellularLocation>
    <text evidence="13">Anchored to the mitochondrial inner membrane through its interaction with the integral membrane beta chain.</text>
</comment>
<evidence type="ECO:0000256" key="1">
    <source>
        <dbReference type="ARBA" id="ARBA00005189"/>
    </source>
</evidence>
<dbReference type="AlphaFoldDB" id="A0A9P0DCG6"/>
<keyword evidence="8 13" id="KW-0594">Phospholipid biosynthesis</keyword>
<comment type="subunit">
    <text evidence="13">Heterodimer of a large membrane-associated beta subunit and a small pyruvoyl-containing alpha subunit.</text>
</comment>
<evidence type="ECO:0000256" key="3">
    <source>
        <dbReference type="ARBA" id="ARBA00022692"/>
    </source>
</evidence>
<dbReference type="GO" id="GO:0016540">
    <property type="term" value="P:protein autoprocessing"/>
    <property type="evidence" value="ECO:0007669"/>
    <property type="project" value="UniProtKB-UniRule"/>
</dbReference>
<dbReference type="InterPro" id="IPR003817">
    <property type="entry name" value="PS_Dcarbxylase"/>
</dbReference>
<feature type="active site" description="Charge relay system; for autoendoproteolytic cleavage activity" evidence="13">
    <location>
        <position position="252"/>
    </location>
</feature>
<keyword evidence="15" id="KW-1185">Reference proteome</keyword>
<evidence type="ECO:0000256" key="10">
    <source>
        <dbReference type="ARBA" id="ARBA00023264"/>
    </source>
</evidence>
<keyword evidence="13" id="KW-0999">Mitochondrion inner membrane</keyword>
<keyword evidence="2 13" id="KW-0444">Lipid biosynthesis</keyword>
<dbReference type="Proteomes" id="UP001153636">
    <property type="component" value="Chromosome 8"/>
</dbReference>
<evidence type="ECO:0000256" key="9">
    <source>
        <dbReference type="ARBA" id="ARBA00023239"/>
    </source>
</evidence>
<comment type="subcellular location">
    <molecule>Phosphatidylserine decarboxylase beta chain</molecule>
    <subcellularLocation>
        <location evidence="13">Mitochondrion inner membrane</location>
        <topology evidence="13">Single-pass membrane protein</topology>
        <orientation evidence="13">Intermembrane side</orientation>
    </subcellularLocation>
</comment>
<comment type="PTM">
    <text evidence="13">Is synthesized initially as an inactive proenzyme. Formation of the active enzyme involves a self-maturation process in which the active site pyruvoyl group is generated from an internal serine residue via an autocatalytic post-translational modification. Two non-identical subunits are generated from the proenzyme in this reaction, and the pyruvate is formed at the N-terminus of the alpha chain, which is derived from the carboxyl end of the proenzyme. The autoendoproteolytic cleavage occurs by a canonical serine protease mechanism, in which the side chain hydroxyl group of the serine supplies its oxygen atom to form the C-terminus of the beta chain, while the remainder of the serine residue undergoes an oxidative deamination to produce ammonia and the pyruvoyl prosthetic group on the alpha chain. During this reaction, the Ser that is part of the protease active site of the proenzyme becomes the pyruvoyl prosthetic group, which constitutes an essential element of the active site of the mature decarboxylase.</text>
</comment>
<keyword evidence="4 13" id="KW-0210">Decarboxylase</keyword>
<name>A0A9P0DCG6_9CUCU</name>
<feature type="active site" description="Charge relay system; for autoendoproteolytic cleavage activity" evidence="13">
    <location>
        <position position="357"/>
    </location>
</feature>
<dbReference type="EC" id="4.1.1.65" evidence="13"/>
<dbReference type="OrthoDB" id="4330at2759"/>
<dbReference type="PANTHER" id="PTHR10067">
    <property type="entry name" value="PHOSPHATIDYLSERINE DECARBOXYLASE"/>
    <property type="match status" value="1"/>
</dbReference>
<sequence length="407" mass="46417">MSFIIIKSKPVFYRIISFRSFVSVSQRKSTLSSRFPLTTAVKRDLSGKQSTSSSQWQTIITRFLPVGICLIAVMQWRAFRRRQKGVESYTASKWEINCYCLLPLRTVSRCWGYLADIKLPEVLRPPVYKLYSNVFDVNLSEAENEDLKVYPSLADFFARSLKQGVRDVDRHSSLVAPCDGTVLHFGTVDTEQVEQVKGVTYSLRDFLGEQIVRPRKECSSDFKTALLERPHEGNRLYQCVIYLAPGDYHRFHSPVEWTPTHRRHFSGKLLSVNPSIASWLPGLFAMNERAVYLGQWEHGFFSYTAVGATNVGTVKVYFDKTLQTNKPFKGRKYKELCLGNQVNLKRGEIMGEFRMGSTIVLIFEAPETFKFAIVPGKKVKMGQSLGNVAQNFVHTLARERMGTSNGR</sequence>